<dbReference type="Gene3D" id="3.40.50.150">
    <property type="entry name" value="Vaccinia Virus protein VP39"/>
    <property type="match status" value="1"/>
</dbReference>
<evidence type="ECO:0000259" key="1">
    <source>
        <dbReference type="Pfam" id="PF08242"/>
    </source>
</evidence>
<dbReference type="SUPFAM" id="SSF53335">
    <property type="entry name" value="S-adenosyl-L-methionine-dependent methyltransferases"/>
    <property type="match status" value="1"/>
</dbReference>
<dbReference type="Proteomes" id="UP001605036">
    <property type="component" value="Unassembled WGS sequence"/>
</dbReference>
<dbReference type="AlphaFoldDB" id="A0ABD1YG80"/>
<organism evidence="2 3">
    <name type="scientific">Riccia fluitans</name>
    <dbReference type="NCBI Taxonomy" id="41844"/>
    <lineage>
        <taxon>Eukaryota</taxon>
        <taxon>Viridiplantae</taxon>
        <taxon>Streptophyta</taxon>
        <taxon>Embryophyta</taxon>
        <taxon>Marchantiophyta</taxon>
        <taxon>Marchantiopsida</taxon>
        <taxon>Marchantiidae</taxon>
        <taxon>Marchantiales</taxon>
        <taxon>Ricciaceae</taxon>
        <taxon>Riccia</taxon>
    </lineage>
</organism>
<dbReference type="Pfam" id="PF08242">
    <property type="entry name" value="Methyltransf_12"/>
    <property type="match status" value="1"/>
</dbReference>
<proteinExistence type="predicted"/>
<feature type="domain" description="Methyltransferase type 12" evidence="1">
    <location>
        <begin position="57"/>
        <end position="170"/>
    </location>
</feature>
<accession>A0ABD1YG80</accession>
<evidence type="ECO:0000313" key="3">
    <source>
        <dbReference type="Proteomes" id="UP001605036"/>
    </source>
</evidence>
<name>A0ABD1YG80_9MARC</name>
<evidence type="ECO:0000313" key="2">
    <source>
        <dbReference type="EMBL" id="KAL2629670.1"/>
    </source>
</evidence>
<protein>
    <recommendedName>
        <fullName evidence="1">Methyltransferase type 12 domain-containing protein</fullName>
    </recommendedName>
</protein>
<comment type="caution">
    <text evidence="2">The sequence shown here is derived from an EMBL/GenBank/DDBJ whole genome shotgun (WGS) entry which is preliminary data.</text>
</comment>
<dbReference type="InterPro" id="IPR013217">
    <property type="entry name" value="Methyltransf_12"/>
</dbReference>
<gene>
    <name evidence="2" type="ORF">R1flu_014356</name>
</gene>
<dbReference type="EMBL" id="JBHFFA010000004">
    <property type="protein sequence ID" value="KAL2629670.1"/>
    <property type="molecule type" value="Genomic_DNA"/>
</dbReference>
<dbReference type="InterPro" id="IPR029063">
    <property type="entry name" value="SAM-dependent_MTases_sf"/>
</dbReference>
<keyword evidence="3" id="KW-1185">Reference proteome</keyword>
<sequence>MGDILYSYFQPSFVDFYDMMVETCFGGIHSTDVQEFCTLFKHRLESSSAKAPEFRTVDLGTGTGRCILALLNSLQEGKISQKDLHFLGLDNSEVMIKRALEKLQSLSNDESKKNVTVGIKVQSLEDWDVPEWHEGVDLILAAAGPFHHLLTESAVVRTLKQIELHLKAKGEGLAVINLLSPDQLFHREIRDSEGLALTEEAFKVGPYRRWRVNHEMSVVDGARVMHEKFKLTRVSADESVEWEEQEEWTLREVDRDRLVSLAAQVGLEQLLDVRTPCKDCLFFQRK</sequence>
<dbReference type="CDD" id="cd02440">
    <property type="entry name" value="AdoMet_MTases"/>
    <property type="match status" value="1"/>
</dbReference>
<reference evidence="2 3" key="1">
    <citation type="submission" date="2024-09" db="EMBL/GenBank/DDBJ databases">
        <title>Chromosome-scale assembly of Riccia fluitans.</title>
        <authorList>
            <person name="Paukszto L."/>
            <person name="Sawicki J."/>
            <person name="Karawczyk K."/>
            <person name="Piernik-Szablinska J."/>
            <person name="Szczecinska M."/>
            <person name="Mazdziarz M."/>
        </authorList>
    </citation>
    <scope>NUCLEOTIDE SEQUENCE [LARGE SCALE GENOMIC DNA]</scope>
    <source>
        <strain evidence="2">Rf_01</strain>
        <tissue evidence="2">Aerial parts of the thallus</tissue>
    </source>
</reference>